<dbReference type="InterPro" id="IPR005123">
    <property type="entry name" value="Oxoglu/Fe-dep_dioxygenase_dom"/>
</dbReference>
<dbReference type="Gene3D" id="2.60.120.620">
    <property type="entry name" value="q2cbj1_9rhob like domain"/>
    <property type="match status" value="1"/>
</dbReference>
<dbReference type="InterPro" id="IPR044862">
    <property type="entry name" value="Pro_4_hyd_alph_FE2OG_OXY"/>
</dbReference>
<reference evidence="3 4" key="1">
    <citation type="journal article" date="2015" name="Sci. Rep.">
        <title>Chromosome-level genome map provides insights into diverse defense mechanisms in the medicinal fungus Ganoderma sinense.</title>
        <authorList>
            <person name="Zhu Y."/>
            <person name="Xu J."/>
            <person name="Sun C."/>
            <person name="Zhou S."/>
            <person name="Xu H."/>
            <person name="Nelson D.R."/>
            <person name="Qian J."/>
            <person name="Song J."/>
            <person name="Luo H."/>
            <person name="Xiang L."/>
            <person name="Li Y."/>
            <person name="Xu Z."/>
            <person name="Ji A."/>
            <person name="Wang L."/>
            <person name="Lu S."/>
            <person name="Hayward A."/>
            <person name="Sun W."/>
            <person name="Li X."/>
            <person name="Schwartz D.C."/>
            <person name="Wang Y."/>
            <person name="Chen S."/>
        </authorList>
    </citation>
    <scope>NUCLEOTIDE SEQUENCE [LARGE SCALE GENOMIC DNA]</scope>
    <source>
        <strain evidence="3 4">ZZ0214-1</strain>
    </source>
</reference>
<dbReference type="Pfam" id="PF13640">
    <property type="entry name" value="2OG-FeII_Oxy_3"/>
    <property type="match status" value="1"/>
</dbReference>
<proteinExistence type="inferred from homology"/>
<dbReference type="EMBL" id="AYKW01000069">
    <property type="protein sequence ID" value="PIL22770.1"/>
    <property type="molecule type" value="Genomic_DNA"/>
</dbReference>
<accession>A0A2G8RMN8</accession>
<keyword evidence="1" id="KW-0560">Oxidoreductase</keyword>
<dbReference type="PROSITE" id="PS51471">
    <property type="entry name" value="FE2OG_OXY"/>
    <property type="match status" value="1"/>
</dbReference>
<evidence type="ECO:0000256" key="1">
    <source>
        <dbReference type="RuleBase" id="RU003682"/>
    </source>
</evidence>
<comment type="similarity">
    <text evidence="1">Belongs to the iron/ascorbate-dependent oxidoreductase family.</text>
</comment>
<comment type="caution">
    <text evidence="3">The sequence shown here is derived from an EMBL/GenBank/DDBJ whole genome shotgun (WGS) entry which is preliminary data.</text>
</comment>
<name>A0A2G8RMN8_9APHY</name>
<keyword evidence="1" id="KW-0479">Metal-binding</keyword>
<dbReference type="OrthoDB" id="27483at2759"/>
<keyword evidence="4" id="KW-1185">Reference proteome</keyword>
<sequence length="464" mass="51643">MSADNDTVLRLRSTLTESLPYCSGTLDVHSRDLVLYYGKGTQTRRIDLSVATTDELDALEKACEPAPFGRNDQTIFDDSYRKAGKMEIDEFMLGFDAERAGLIEVIRSSLFHGAEEEKFVRAELYKLNVYGKDAFFKPHTDTPRAENMFGSLVVVLPTPHEGGALILRHDQREWTFDSGALLSEPGATSRIAFASFFSDVEHEVTSVKTGYRLTITYNLYFSPTRIGYFGAPSSGLRVLQPTSANTPAVSDVLAALLADNSILSEGGALGFGLQHQYPLPKSWIDGDSNPLEALQGWLKGGDAALFSACKDLGLKPQLYLVYENDNYEPILPILLKQAIEVSEYDMENDSVTDVILRQWGGLVMLYHSLFSDSVPEKVCDDGKRRKYLQRLEDTYGYGYRVKETAGLPSKTVHMVTEMTTFNELKSTMVVDMGNEAGLCHMYKYVCLIVDVGPAGKRSEMRPEN</sequence>
<evidence type="ECO:0000313" key="4">
    <source>
        <dbReference type="Proteomes" id="UP000230002"/>
    </source>
</evidence>
<dbReference type="GO" id="GO:0016491">
    <property type="term" value="F:oxidoreductase activity"/>
    <property type="evidence" value="ECO:0007669"/>
    <property type="project" value="UniProtKB-KW"/>
</dbReference>
<protein>
    <recommendedName>
        <fullName evidence="2">Fe2OG dioxygenase domain-containing protein</fullName>
    </recommendedName>
</protein>
<feature type="domain" description="Fe2OG dioxygenase" evidence="2">
    <location>
        <begin position="118"/>
        <end position="228"/>
    </location>
</feature>
<evidence type="ECO:0000259" key="2">
    <source>
        <dbReference type="PROSITE" id="PS51471"/>
    </source>
</evidence>
<dbReference type="AlphaFoldDB" id="A0A2G8RMN8"/>
<dbReference type="PANTHER" id="PTHR33099:SF14">
    <property type="entry name" value="PROLYL 4-HYDROXYLASE ALPHA SUBUNIT FE(2+) 2OG DIOXYGENASE DOMAIN-CONTAINING PROTEIN"/>
    <property type="match status" value="1"/>
</dbReference>
<organism evidence="3 4">
    <name type="scientific">Ganoderma sinense ZZ0214-1</name>
    <dbReference type="NCBI Taxonomy" id="1077348"/>
    <lineage>
        <taxon>Eukaryota</taxon>
        <taxon>Fungi</taxon>
        <taxon>Dikarya</taxon>
        <taxon>Basidiomycota</taxon>
        <taxon>Agaricomycotina</taxon>
        <taxon>Agaricomycetes</taxon>
        <taxon>Polyporales</taxon>
        <taxon>Polyporaceae</taxon>
        <taxon>Ganoderma</taxon>
    </lineage>
</organism>
<dbReference type="GO" id="GO:0046872">
    <property type="term" value="F:metal ion binding"/>
    <property type="evidence" value="ECO:0007669"/>
    <property type="project" value="UniProtKB-KW"/>
</dbReference>
<dbReference type="PANTHER" id="PTHR33099">
    <property type="entry name" value="FE2OG DIOXYGENASE DOMAIN-CONTAINING PROTEIN"/>
    <property type="match status" value="1"/>
</dbReference>
<evidence type="ECO:0000313" key="3">
    <source>
        <dbReference type="EMBL" id="PIL22770.1"/>
    </source>
</evidence>
<keyword evidence="1" id="KW-0408">Iron</keyword>
<dbReference type="Proteomes" id="UP000230002">
    <property type="component" value="Unassembled WGS sequence"/>
</dbReference>
<gene>
    <name evidence="3" type="ORF">GSI_15464</name>
</gene>